<dbReference type="GO" id="GO:0006428">
    <property type="term" value="P:isoleucyl-tRNA aminoacylation"/>
    <property type="evidence" value="ECO:0007669"/>
    <property type="project" value="UniProtKB-UniRule"/>
</dbReference>
<comment type="cofactor">
    <cofactor evidence="12">
        <name>Zn(2+)</name>
        <dbReference type="ChEBI" id="CHEBI:29105"/>
    </cofactor>
    <text evidence="12">Binds 1 zinc ion per subunit.</text>
</comment>
<feature type="binding site" evidence="12">
    <location>
        <position position="926"/>
    </location>
    <ligand>
        <name>Zn(2+)</name>
        <dbReference type="ChEBI" id="CHEBI:29105"/>
    </ligand>
</feature>
<dbReference type="InterPro" id="IPR002300">
    <property type="entry name" value="aa-tRNA-synth_Ia"/>
</dbReference>
<dbReference type="Pfam" id="PF06827">
    <property type="entry name" value="zf-FPG_IleRS"/>
    <property type="match status" value="1"/>
</dbReference>
<evidence type="ECO:0000259" key="13">
    <source>
        <dbReference type="Pfam" id="PF00133"/>
    </source>
</evidence>
<evidence type="ECO:0000313" key="16">
    <source>
        <dbReference type="EMBL" id="KKD01666.1"/>
    </source>
</evidence>
<dbReference type="InterPro" id="IPR050081">
    <property type="entry name" value="Ile-tRNA_ligase"/>
</dbReference>
<feature type="binding site" evidence="12">
    <location>
        <position position="909"/>
    </location>
    <ligand>
        <name>Zn(2+)</name>
        <dbReference type="ChEBI" id="CHEBI:29105"/>
    </ligand>
</feature>
<evidence type="ECO:0000256" key="6">
    <source>
        <dbReference type="ARBA" id="ARBA00022833"/>
    </source>
</evidence>
<dbReference type="GO" id="GO:0008270">
    <property type="term" value="F:zinc ion binding"/>
    <property type="evidence" value="ECO:0007669"/>
    <property type="project" value="UniProtKB-UniRule"/>
</dbReference>
<feature type="binding site" evidence="12">
    <location>
        <position position="611"/>
    </location>
    <ligand>
        <name>ATP</name>
        <dbReference type="ChEBI" id="CHEBI:30616"/>
    </ligand>
</feature>
<dbReference type="InterPro" id="IPR009080">
    <property type="entry name" value="tRNAsynth_Ia_anticodon-bd"/>
</dbReference>
<dbReference type="InterPro" id="IPR010663">
    <property type="entry name" value="Znf_FPG/IleRS"/>
</dbReference>
<dbReference type="GO" id="GO:0000049">
    <property type="term" value="F:tRNA binding"/>
    <property type="evidence" value="ECO:0007669"/>
    <property type="project" value="InterPro"/>
</dbReference>
<comment type="domain">
    <text evidence="12">IleRS has two distinct active sites: one for aminoacylation and one for editing. The misactivated valine is translocated from the active site to the editing site, which sterically excludes the correctly activated isoleucine. The single editing site contains two valyl binding pockets, one specific for each substrate (Val-AMP or Val-tRNA(Ile)).</text>
</comment>
<dbReference type="InterPro" id="IPR013155">
    <property type="entry name" value="M/V/L/I-tRNA-synth_anticd-bd"/>
</dbReference>
<dbReference type="GO" id="GO:0002161">
    <property type="term" value="F:aminoacyl-tRNA deacylase activity"/>
    <property type="evidence" value="ECO:0007669"/>
    <property type="project" value="InterPro"/>
</dbReference>
<organism evidence="16 17">
    <name type="scientific">Photobacterium halotolerans</name>
    <dbReference type="NCBI Taxonomy" id="265726"/>
    <lineage>
        <taxon>Bacteria</taxon>
        <taxon>Pseudomonadati</taxon>
        <taxon>Pseudomonadota</taxon>
        <taxon>Gammaproteobacteria</taxon>
        <taxon>Vibrionales</taxon>
        <taxon>Vibrionaceae</taxon>
        <taxon>Photobacterium</taxon>
    </lineage>
</organism>
<dbReference type="InterPro" id="IPR002301">
    <property type="entry name" value="Ile-tRNA-ligase"/>
</dbReference>
<dbReference type="CDD" id="cd07960">
    <property type="entry name" value="Anticodon_Ia_Ile_BEm"/>
    <property type="match status" value="1"/>
</dbReference>
<keyword evidence="6 12" id="KW-0862">Zinc</keyword>
<dbReference type="Pfam" id="PF08264">
    <property type="entry name" value="Anticodon_1"/>
    <property type="match status" value="1"/>
</dbReference>
<dbReference type="AlphaFoldDB" id="A0A0F5VHM0"/>
<evidence type="ECO:0000256" key="10">
    <source>
        <dbReference type="ARBA" id="ARBA00025217"/>
    </source>
</evidence>
<comment type="similarity">
    <text evidence="1 12">Belongs to the class-I aminoacyl-tRNA synthetase family. IleS type 1 subfamily.</text>
</comment>
<evidence type="ECO:0000256" key="9">
    <source>
        <dbReference type="ARBA" id="ARBA00023146"/>
    </source>
</evidence>
<keyword evidence="5 12" id="KW-0547">Nucleotide-binding</keyword>
<dbReference type="EC" id="6.1.1.5" evidence="12"/>
<dbReference type="Gene3D" id="3.40.50.620">
    <property type="entry name" value="HUPs"/>
    <property type="match status" value="2"/>
</dbReference>
<sequence length="943" mass="105595">MSDYKDTLNLPETGFPMRGNLAQREPAMLKRWYDEDLYGEIRKAKKGKKSFVLHDGPPYANGDIHIGHALNKILKDIIIKSKSMSGFDAPYVPGWDCHGLPIELMVEKKVGKPGHKVSAAEFREKCRAYAAGQVEGQKESFIRLGVLGEWDKPYRTMDFATEANIIRALGKIADNGHLLKGFKPVHWCTDCGSALAEAEVEYKNKVSPSIDVKFKAVDEAEVLSKFHLASDHQGQGDVSIVIWTTTPWTLPANRAVAVRDDLEYVLIQVEGEQPQRLIVAAELAKDVMDRAGIEHFHNLGFCKGAELDLLRFHHPFYSFDVPVILGDHVTTESGTGCVHTAPGHGQEDFVVGQKYGLEVANPVGSNGVYLPDTELFAGQHVFKANDAVVETLKEHGALLHHHSYEHSYPHCWRHKTPIIFRATPQWFISMDQNGLRAKALEEIKGVQWMPEWGQSRIESMVEGRPEWCISRQRTWGVPIALFVHKETQELHPDSLALIEKVAQLVEEKGIQAWWDLNPAEIMGEADAEHYEKVLDTLDVWFDSGVTHYAVVDHREEFNGNAADLYLEGSDQHRGWFQSSLISSVAMKNKAPYRQVLTHGFVVDGQGRKMSKSIGNVVAPKDVTNKLGADILRLWVASTDYTGEVAVSDEILKRSADAYRRIRNTARFLLANLSGFNPATDCVPAEEMVALDRWAVAQAKAAQDEIIKAYDEYNLHTVTQRLMHFCSIEMGSFYLDVIKDRQYTAKRGGHAQRSCQTALYYIVEALVRWMAPIMSFTADEIWHEMPGERDTFVFTGEWFEGLFELSENDAFSNEFWTEIQAVRGAVNKLLEDARNEKRIGGALQAEVTLFAEPELAAKLNSLEDELRFVLLTSKAQVALADSQPAEAKPTEVAGLSVLVTASQAAKCDRCWHHVADVGTIAGHEEICGRCVTNIDGQGEERKFA</sequence>
<evidence type="ECO:0000256" key="1">
    <source>
        <dbReference type="ARBA" id="ARBA00006887"/>
    </source>
</evidence>
<evidence type="ECO:0000256" key="3">
    <source>
        <dbReference type="ARBA" id="ARBA00022598"/>
    </source>
</evidence>
<dbReference type="InterPro" id="IPR009008">
    <property type="entry name" value="Val/Leu/Ile-tRNA-synth_edit"/>
</dbReference>
<evidence type="ECO:0000256" key="8">
    <source>
        <dbReference type="ARBA" id="ARBA00022917"/>
    </source>
</evidence>
<feature type="short sequence motif" description="'HIGH' region" evidence="12">
    <location>
        <begin position="58"/>
        <end position="68"/>
    </location>
</feature>
<keyword evidence="7 12" id="KW-0067">ATP-binding</keyword>
<keyword evidence="9 12" id="KW-0030">Aminoacyl-tRNA synthetase</keyword>
<dbReference type="GO" id="GO:0005524">
    <property type="term" value="F:ATP binding"/>
    <property type="evidence" value="ECO:0007669"/>
    <property type="project" value="UniProtKB-UniRule"/>
</dbReference>
<dbReference type="Pfam" id="PF00133">
    <property type="entry name" value="tRNA-synt_1"/>
    <property type="match status" value="1"/>
</dbReference>
<gene>
    <name evidence="12 16" type="primary">ileS</name>
    <name evidence="16" type="ORF">KY46_02415</name>
</gene>
<dbReference type="STRING" id="265726.KY46_02415"/>
<dbReference type="SUPFAM" id="SSF50677">
    <property type="entry name" value="ValRS/IleRS/LeuRS editing domain"/>
    <property type="match status" value="1"/>
</dbReference>
<evidence type="ECO:0000313" key="17">
    <source>
        <dbReference type="Proteomes" id="UP000033633"/>
    </source>
</evidence>
<evidence type="ECO:0000259" key="14">
    <source>
        <dbReference type="Pfam" id="PF06827"/>
    </source>
</evidence>
<dbReference type="FunFam" id="3.40.50.620:FF:000048">
    <property type="entry name" value="Isoleucine--tRNA ligase"/>
    <property type="match status" value="1"/>
</dbReference>
<keyword evidence="4 12" id="KW-0479">Metal-binding</keyword>
<comment type="caution">
    <text evidence="16">The sequence shown here is derived from an EMBL/GenBank/DDBJ whole genome shotgun (WGS) entry which is preliminary data.</text>
</comment>
<comment type="subcellular location">
    <subcellularLocation>
        <location evidence="12">Cytoplasm</location>
    </subcellularLocation>
</comment>
<dbReference type="Gene3D" id="1.10.730.20">
    <property type="match status" value="1"/>
</dbReference>
<dbReference type="SUPFAM" id="SSF52374">
    <property type="entry name" value="Nucleotidylyl transferase"/>
    <property type="match status" value="1"/>
</dbReference>
<dbReference type="OrthoDB" id="9810365at2"/>
<evidence type="ECO:0000256" key="5">
    <source>
        <dbReference type="ARBA" id="ARBA00022741"/>
    </source>
</evidence>
<protein>
    <recommendedName>
        <fullName evidence="12">Isoleucine--tRNA ligase</fullName>
        <ecNumber evidence="12">6.1.1.5</ecNumber>
    </recommendedName>
    <alternativeName>
        <fullName evidence="12">Isoleucyl-tRNA synthetase</fullName>
        <shortName evidence="12">IleRS</shortName>
    </alternativeName>
</protein>
<dbReference type="InterPro" id="IPR023585">
    <property type="entry name" value="Ile-tRNA-ligase_type1"/>
</dbReference>
<keyword evidence="8 12" id="KW-0648">Protein biosynthesis</keyword>
<evidence type="ECO:0000256" key="4">
    <source>
        <dbReference type="ARBA" id="ARBA00022723"/>
    </source>
</evidence>
<reference evidence="16 17" key="1">
    <citation type="submission" date="2014-12" db="EMBL/GenBank/DDBJ databases">
        <title>Mercury Reductase activity and rhizosphere competence traits in the genome of root associated Photobacterium halotolerans MELD1.</title>
        <authorList>
            <person name="Mathew D.C."/>
            <person name="Huang C.-C."/>
        </authorList>
    </citation>
    <scope>NUCLEOTIDE SEQUENCE [LARGE SCALE GENOMIC DNA]</scope>
    <source>
        <strain evidence="16 17">MELD1</strain>
    </source>
</reference>
<dbReference type="FunFam" id="3.40.50.620:FF:000168">
    <property type="entry name" value="Isoleucine--tRNA ligase"/>
    <property type="match status" value="1"/>
</dbReference>
<feature type="domain" description="Aminoacyl-tRNA synthetase class Ia" evidence="13">
    <location>
        <begin position="28"/>
        <end position="646"/>
    </location>
</feature>
<evidence type="ECO:0000256" key="11">
    <source>
        <dbReference type="ARBA" id="ARBA00048359"/>
    </source>
</evidence>
<accession>A0A0F5VHM0</accession>
<feature type="binding site" evidence="12">
    <location>
        <position position="929"/>
    </location>
    <ligand>
        <name>Zn(2+)</name>
        <dbReference type="ChEBI" id="CHEBI:29105"/>
    </ligand>
</feature>
<proteinExistence type="inferred from homology"/>
<feature type="binding site" evidence="12">
    <location>
        <position position="906"/>
    </location>
    <ligand>
        <name>Zn(2+)</name>
        <dbReference type="ChEBI" id="CHEBI:29105"/>
    </ligand>
</feature>
<feature type="binding site" evidence="12">
    <location>
        <position position="567"/>
    </location>
    <ligand>
        <name>L-isoleucyl-5'-AMP</name>
        <dbReference type="ChEBI" id="CHEBI:178002"/>
    </ligand>
</feature>
<name>A0A0F5VHM0_9GAMM</name>
<keyword evidence="3 12" id="KW-0436">Ligase</keyword>
<evidence type="ECO:0000256" key="12">
    <source>
        <dbReference type="HAMAP-Rule" id="MF_02002"/>
    </source>
</evidence>
<comment type="subunit">
    <text evidence="12">Monomer.</text>
</comment>
<dbReference type="InterPro" id="IPR001412">
    <property type="entry name" value="aa-tRNA-synth_I_CS"/>
</dbReference>
<evidence type="ECO:0000259" key="15">
    <source>
        <dbReference type="Pfam" id="PF08264"/>
    </source>
</evidence>
<dbReference type="NCBIfam" id="TIGR00392">
    <property type="entry name" value="ileS"/>
    <property type="match status" value="1"/>
</dbReference>
<comment type="function">
    <text evidence="10 12">Catalyzes the attachment of isoleucine to tRNA(Ile). As IleRS can inadvertently accommodate and process structurally similar amino acids such as valine, to avoid such errors it has two additional distinct tRNA(Ile)-dependent editing activities. One activity is designated as 'pretransfer' editing and involves the hydrolysis of activated Val-AMP. The other activity is designated 'posttransfer' editing and involves deacylation of mischarged Val-tRNA(Ile).</text>
</comment>
<dbReference type="CDD" id="cd00818">
    <property type="entry name" value="IleRS_core"/>
    <property type="match status" value="1"/>
</dbReference>
<dbReference type="HAMAP" id="MF_02002">
    <property type="entry name" value="Ile_tRNA_synth_type1"/>
    <property type="match status" value="1"/>
</dbReference>
<dbReference type="RefSeq" id="WP_046218994.1">
    <property type="nucleotide sequence ID" value="NZ_JWYV01000001.1"/>
</dbReference>
<dbReference type="SUPFAM" id="SSF47323">
    <property type="entry name" value="Anticodon-binding domain of a subclass of class I aminoacyl-tRNA synthetases"/>
    <property type="match status" value="1"/>
</dbReference>
<dbReference type="PANTHER" id="PTHR42765:SF1">
    <property type="entry name" value="ISOLEUCINE--TRNA LIGASE, MITOCHONDRIAL"/>
    <property type="match status" value="1"/>
</dbReference>
<evidence type="ECO:0000256" key="2">
    <source>
        <dbReference type="ARBA" id="ARBA00022490"/>
    </source>
</evidence>
<keyword evidence="2 12" id="KW-0963">Cytoplasm</keyword>
<dbReference type="EMBL" id="JWYV01000001">
    <property type="protein sequence ID" value="KKD01666.1"/>
    <property type="molecule type" value="Genomic_DNA"/>
</dbReference>
<dbReference type="FunFam" id="1.10.730.20:FF:000001">
    <property type="entry name" value="Isoleucine--tRNA ligase"/>
    <property type="match status" value="1"/>
</dbReference>
<feature type="domain" description="Zinc finger FPG/IleRS-type" evidence="14">
    <location>
        <begin position="905"/>
        <end position="931"/>
    </location>
</feature>
<dbReference type="PATRIC" id="fig|265726.11.peg.519"/>
<dbReference type="PRINTS" id="PR00984">
    <property type="entry name" value="TRNASYNTHILE"/>
</dbReference>
<feature type="domain" description="Methionyl/Valyl/Leucyl/Isoleucyl-tRNA synthetase anticodon-binding" evidence="15">
    <location>
        <begin position="691"/>
        <end position="847"/>
    </location>
</feature>
<feature type="short sequence motif" description="'KMSKS' region" evidence="12">
    <location>
        <begin position="608"/>
        <end position="612"/>
    </location>
</feature>
<dbReference type="InterPro" id="IPR033708">
    <property type="entry name" value="Anticodon_Ile_BEm"/>
</dbReference>
<comment type="catalytic activity">
    <reaction evidence="11 12">
        <text>tRNA(Ile) + L-isoleucine + ATP = L-isoleucyl-tRNA(Ile) + AMP + diphosphate</text>
        <dbReference type="Rhea" id="RHEA:11060"/>
        <dbReference type="Rhea" id="RHEA-COMP:9666"/>
        <dbReference type="Rhea" id="RHEA-COMP:9695"/>
        <dbReference type="ChEBI" id="CHEBI:30616"/>
        <dbReference type="ChEBI" id="CHEBI:33019"/>
        <dbReference type="ChEBI" id="CHEBI:58045"/>
        <dbReference type="ChEBI" id="CHEBI:78442"/>
        <dbReference type="ChEBI" id="CHEBI:78528"/>
        <dbReference type="ChEBI" id="CHEBI:456215"/>
        <dbReference type="EC" id="6.1.1.5"/>
    </reaction>
</comment>
<dbReference type="GO" id="GO:0005829">
    <property type="term" value="C:cytosol"/>
    <property type="evidence" value="ECO:0007669"/>
    <property type="project" value="TreeGrafter"/>
</dbReference>
<dbReference type="PROSITE" id="PS00178">
    <property type="entry name" value="AA_TRNA_LIGASE_I"/>
    <property type="match status" value="1"/>
</dbReference>
<dbReference type="GO" id="GO:0004822">
    <property type="term" value="F:isoleucine-tRNA ligase activity"/>
    <property type="evidence" value="ECO:0007669"/>
    <property type="project" value="UniProtKB-UniRule"/>
</dbReference>
<keyword evidence="17" id="KW-1185">Reference proteome</keyword>
<dbReference type="InterPro" id="IPR014729">
    <property type="entry name" value="Rossmann-like_a/b/a_fold"/>
</dbReference>
<evidence type="ECO:0000256" key="7">
    <source>
        <dbReference type="ARBA" id="ARBA00022840"/>
    </source>
</evidence>
<dbReference type="PANTHER" id="PTHR42765">
    <property type="entry name" value="SOLEUCYL-TRNA SYNTHETASE"/>
    <property type="match status" value="1"/>
</dbReference>
<dbReference type="Proteomes" id="UP000033633">
    <property type="component" value="Unassembled WGS sequence"/>
</dbReference>